<accession>A0ABW0PWZ7</accession>
<dbReference type="InterPro" id="IPR012469">
    <property type="entry name" value="DUF1688"/>
</dbReference>
<evidence type="ECO:0000313" key="1">
    <source>
        <dbReference type="EMBL" id="MFC5516898.1"/>
    </source>
</evidence>
<organism evidence="1 2">
    <name type="scientific">Kaistia terrae</name>
    <dbReference type="NCBI Taxonomy" id="537017"/>
    <lineage>
        <taxon>Bacteria</taxon>
        <taxon>Pseudomonadati</taxon>
        <taxon>Pseudomonadota</taxon>
        <taxon>Alphaproteobacteria</taxon>
        <taxon>Hyphomicrobiales</taxon>
        <taxon>Kaistiaceae</taxon>
        <taxon>Kaistia</taxon>
    </lineage>
</organism>
<gene>
    <name evidence="1" type="ORF">ACFPP9_14025</name>
</gene>
<protein>
    <submittedName>
        <fullName evidence="1">DUF1688 family protein</fullName>
    </submittedName>
</protein>
<dbReference type="Proteomes" id="UP001596150">
    <property type="component" value="Unassembled WGS sequence"/>
</dbReference>
<evidence type="ECO:0000313" key="2">
    <source>
        <dbReference type="Proteomes" id="UP001596150"/>
    </source>
</evidence>
<dbReference type="RefSeq" id="WP_323180734.1">
    <property type="nucleotide sequence ID" value="NZ_JAPKNH010000017.1"/>
</dbReference>
<name>A0ABW0PWZ7_9HYPH</name>
<dbReference type="PANTHER" id="PTHR31687:SF3">
    <property type="entry name" value="PROTEIN URG3"/>
    <property type="match status" value="1"/>
</dbReference>
<dbReference type="PANTHER" id="PTHR31687">
    <property type="match status" value="1"/>
</dbReference>
<comment type="caution">
    <text evidence="1">The sequence shown here is derived from an EMBL/GenBank/DDBJ whole genome shotgun (WGS) entry which is preliminary data.</text>
</comment>
<proteinExistence type="predicted"/>
<keyword evidence="2" id="KW-1185">Reference proteome</keyword>
<sequence length="378" mass="40041">MAAISSLLSASAVRERANLLLELGIAGKLDHFVVDLKKLPAAADAVIETIRADYPDLDIPFHSRWRDFEAGQIDRFGGLVDAAGITDPLVFGRAAFDLAIVSVALDSDPGPDWHYHEAMTGETLSGSEGVGVASLVLFASGLFSQDPADPLRVDAAALAVLDAADLAEAFQVTPENPMAGLEDRVRLLNKLGRIVADRADLFGEGEARPGGLFAKVLATADEDGRVSALQIFDLVQEALGPLWPGSLLRDGVALGDTFEHAKLVTDDPTSGLVPLHQPAQWLSYSLIEPLLWTGVEVVDLDVLTGIPDDRIGTLFLDAGVLVPRHAPAGKRSLDGDEFTVEGRALTVALLDSVAVLVREKLGLDAEALPLAKVMQAVT</sequence>
<reference evidence="2" key="1">
    <citation type="journal article" date="2019" name="Int. J. Syst. Evol. Microbiol.">
        <title>The Global Catalogue of Microorganisms (GCM) 10K type strain sequencing project: providing services to taxonomists for standard genome sequencing and annotation.</title>
        <authorList>
            <consortium name="The Broad Institute Genomics Platform"/>
            <consortium name="The Broad Institute Genome Sequencing Center for Infectious Disease"/>
            <person name="Wu L."/>
            <person name="Ma J."/>
        </authorList>
    </citation>
    <scope>NUCLEOTIDE SEQUENCE [LARGE SCALE GENOMIC DNA]</scope>
    <source>
        <strain evidence="2">KACC 12633</strain>
    </source>
</reference>
<dbReference type="EMBL" id="JBHSML010000004">
    <property type="protein sequence ID" value="MFC5516898.1"/>
    <property type="molecule type" value="Genomic_DNA"/>
</dbReference>
<dbReference type="Pfam" id="PF07958">
    <property type="entry name" value="DUF1688"/>
    <property type="match status" value="1"/>
</dbReference>